<keyword evidence="6" id="KW-1185">Reference proteome</keyword>
<feature type="binding site" evidence="3">
    <location>
        <position position="163"/>
    </location>
    <ligand>
        <name>a divalent metal cation</name>
        <dbReference type="ChEBI" id="CHEBI:60240"/>
        <label>2</label>
    </ligand>
</feature>
<dbReference type="GO" id="GO:0016787">
    <property type="term" value="F:hydrolase activity"/>
    <property type="evidence" value="ECO:0007669"/>
    <property type="project" value="UniProtKB-KW"/>
</dbReference>
<dbReference type="STRING" id="630515.SAMN04489812_1759"/>
<dbReference type="Proteomes" id="UP000199103">
    <property type="component" value="Chromosome I"/>
</dbReference>
<dbReference type="InterPro" id="IPR001559">
    <property type="entry name" value="Phosphotriesterase"/>
</dbReference>
<dbReference type="EMBL" id="LT629772">
    <property type="protein sequence ID" value="SDS38958.1"/>
    <property type="molecule type" value="Genomic_DNA"/>
</dbReference>
<dbReference type="AlphaFoldDB" id="A0A1H1RTA5"/>
<dbReference type="PROSITE" id="PS51347">
    <property type="entry name" value="PHOSPHOTRIESTERASE_2"/>
    <property type="match status" value="1"/>
</dbReference>
<keyword evidence="2" id="KW-0378">Hydrolase</keyword>
<dbReference type="Gene3D" id="3.20.20.140">
    <property type="entry name" value="Metal-dependent hydrolases"/>
    <property type="match status" value="1"/>
</dbReference>
<evidence type="ECO:0000313" key="6">
    <source>
        <dbReference type="Proteomes" id="UP000199103"/>
    </source>
</evidence>
<sequence length="340" mass="36888">MRTVLGEPLSAGGYDLVLAHEHLLIDISCWLDTEHPVHRRLRDLPVGPDSIDLVRSHPFASPDNVVLADPEVAIEELTIDPADHQLGDHDPPGRMLVVDVTPDTAGADPPRLAEISRRSGVDIVRGCGPYIERSWDGRVDPDAVTADIVAAFDDRYPAAVIGEIGTSAPTTAGESRVLRGAAQAQAELQAPLYVHVDPWAPDSRRALDVIEQHGGDLTRTVICHQDIVAVRDPAAVRAVLDRGALVAIDIWGDEDGYGGDPMPTDDERLSAVLGLIEDGWGQRLLHSQDVCTKSQLRRFGGPGYLHLWTRIRPRLERIGLTVDLINDQLAGNALRLLSGV</sequence>
<comment type="caution">
    <text evidence="4">Lacks conserved residue(s) required for the propagation of feature annotation.</text>
</comment>
<comment type="cofactor">
    <cofactor evidence="3">
        <name>a divalent metal cation</name>
        <dbReference type="ChEBI" id="CHEBI:60240"/>
    </cofactor>
    <text evidence="3">Binds 2 divalent metal cations per subunit.</text>
</comment>
<dbReference type="InterPro" id="IPR032466">
    <property type="entry name" value="Metal_Hydrolase"/>
</dbReference>
<evidence type="ECO:0000313" key="5">
    <source>
        <dbReference type="EMBL" id="SDS38958.1"/>
    </source>
</evidence>
<dbReference type="PANTHER" id="PTHR10819:SF3">
    <property type="entry name" value="PHOSPHOTRIESTERASE-RELATED PROTEIN"/>
    <property type="match status" value="1"/>
</dbReference>
<dbReference type="PANTHER" id="PTHR10819">
    <property type="entry name" value="PHOSPHOTRIESTERASE-RELATED"/>
    <property type="match status" value="1"/>
</dbReference>
<dbReference type="GO" id="GO:0008270">
    <property type="term" value="F:zinc ion binding"/>
    <property type="evidence" value="ECO:0007669"/>
    <property type="project" value="InterPro"/>
</dbReference>
<name>A0A1H1RTA5_9ACTN</name>
<organism evidence="5 6">
    <name type="scientific">Microlunatus soli</name>
    <dbReference type="NCBI Taxonomy" id="630515"/>
    <lineage>
        <taxon>Bacteria</taxon>
        <taxon>Bacillati</taxon>
        <taxon>Actinomycetota</taxon>
        <taxon>Actinomycetes</taxon>
        <taxon>Propionibacteriales</taxon>
        <taxon>Propionibacteriaceae</taxon>
        <taxon>Microlunatus</taxon>
    </lineage>
</organism>
<dbReference type="SUPFAM" id="SSF51556">
    <property type="entry name" value="Metallo-dependent hydrolases"/>
    <property type="match status" value="1"/>
</dbReference>
<feature type="binding site" evidence="3">
    <location>
        <position position="224"/>
    </location>
    <ligand>
        <name>a divalent metal cation</name>
        <dbReference type="ChEBI" id="CHEBI:60240"/>
        <label>2</label>
    </ligand>
</feature>
<dbReference type="Pfam" id="PF02126">
    <property type="entry name" value="PTE"/>
    <property type="match status" value="1"/>
</dbReference>
<evidence type="ECO:0000256" key="2">
    <source>
        <dbReference type="ARBA" id="ARBA00022801"/>
    </source>
</evidence>
<feature type="binding site" evidence="3">
    <location>
        <position position="22"/>
    </location>
    <ligand>
        <name>a divalent metal cation</name>
        <dbReference type="ChEBI" id="CHEBI:60240"/>
        <label>1</label>
    </ligand>
</feature>
<keyword evidence="1 3" id="KW-0479">Metal-binding</keyword>
<accession>A0A1H1RTA5</accession>
<evidence type="ECO:0000256" key="4">
    <source>
        <dbReference type="PROSITE-ProRule" id="PRU00679"/>
    </source>
</evidence>
<feature type="binding site" evidence="3">
    <location>
        <position position="163"/>
    </location>
    <ligand>
        <name>a divalent metal cation</name>
        <dbReference type="ChEBI" id="CHEBI:60240"/>
        <label>1</label>
    </ligand>
</feature>
<gene>
    <name evidence="5" type="ORF">SAMN04489812_1759</name>
</gene>
<comment type="similarity">
    <text evidence="4">Belongs to the metallo-dependent hydrolases superfamily. Phosphotriesterase family.</text>
</comment>
<protein>
    <submittedName>
        <fullName evidence="5">Phosphotriesterase-related protein</fullName>
    </submittedName>
</protein>
<evidence type="ECO:0000256" key="3">
    <source>
        <dbReference type="PIRSR" id="PIRSR601559-52"/>
    </source>
</evidence>
<proteinExistence type="inferred from homology"/>
<feature type="binding site" evidence="3">
    <location>
        <position position="195"/>
    </location>
    <ligand>
        <name>a divalent metal cation</name>
        <dbReference type="ChEBI" id="CHEBI:60240"/>
        <label>2</label>
    </ligand>
</feature>
<feature type="binding site" evidence="3">
    <location>
        <position position="20"/>
    </location>
    <ligand>
        <name>a divalent metal cation</name>
        <dbReference type="ChEBI" id="CHEBI:60240"/>
        <label>1</label>
    </ligand>
</feature>
<feature type="binding site" evidence="3">
    <location>
        <position position="289"/>
    </location>
    <ligand>
        <name>a divalent metal cation</name>
        <dbReference type="ChEBI" id="CHEBI:60240"/>
        <label>1</label>
    </ligand>
</feature>
<evidence type="ECO:0000256" key="1">
    <source>
        <dbReference type="ARBA" id="ARBA00022723"/>
    </source>
</evidence>
<reference evidence="5 6" key="1">
    <citation type="submission" date="2016-10" db="EMBL/GenBank/DDBJ databases">
        <authorList>
            <person name="de Groot N.N."/>
        </authorList>
    </citation>
    <scope>NUCLEOTIDE SEQUENCE [LARGE SCALE GENOMIC DNA]</scope>
    <source>
        <strain evidence="5 6">DSM 21800</strain>
    </source>
</reference>